<dbReference type="InterPro" id="IPR052924">
    <property type="entry name" value="OsmC/Ohr_hydroprdx_reductase"/>
</dbReference>
<proteinExistence type="predicted"/>
<evidence type="ECO:0000313" key="2">
    <source>
        <dbReference type="Proteomes" id="UP001317870"/>
    </source>
</evidence>
<dbReference type="EMBL" id="AP026978">
    <property type="protein sequence ID" value="BDU00482.1"/>
    <property type="molecule type" value="Genomic_DNA"/>
</dbReference>
<dbReference type="Proteomes" id="UP001317870">
    <property type="component" value="Chromosome"/>
</dbReference>
<dbReference type="RefSeq" id="WP_281873327.1">
    <property type="nucleotide sequence ID" value="NZ_AP026978.1"/>
</dbReference>
<keyword evidence="2" id="KW-1185">Reference proteome</keyword>
<reference evidence="1 2" key="1">
    <citation type="submission" date="2022-11" db="EMBL/GenBank/DDBJ databases">
        <title>Genome Sequencing of Nocardia sp. ON39_IFM12276 and assembly.</title>
        <authorList>
            <person name="Shimojima M."/>
            <person name="Toyokawa M."/>
            <person name="Uesaka K."/>
        </authorList>
    </citation>
    <scope>NUCLEOTIDE SEQUENCE [LARGE SCALE GENOMIC DNA]</scope>
    <source>
        <strain evidence="1 2">IFM 12276</strain>
    </source>
</reference>
<dbReference type="InterPro" id="IPR036102">
    <property type="entry name" value="OsmC/Ohrsf"/>
</dbReference>
<dbReference type="PANTHER" id="PTHR35368">
    <property type="entry name" value="HYDROPEROXIDE REDUCTASE"/>
    <property type="match status" value="1"/>
</dbReference>
<name>A0ABM8CZQ2_9NOCA</name>
<organism evidence="1 2">
    <name type="scientific">Nocardia sputorum</name>
    <dbReference type="NCBI Taxonomy" id="2984338"/>
    <lineage>
        <taxon>Bacteria</taxon>
        <taxon>Bacillati</taxon>
        <taxon>Actinomycetota</taxon>
        <taxon>Actinomycetes</taxon>
        <taxon>Mycobacteriales</taxon>
        <taxon>Nocardiaceae</taxon>
        <taxon>Nocardia</taxon>
    </lineage>
</organism>
<dbReference type="InterPro" id="IPR015946">
    <property type="entry name" value="KH_dom-like_a/b"/>
</dbReference>
<dbReference type="PANTHER" id="PTHR35368:SF1">
    <property type="entry name" value="HYDROPEROXIDE REDUCTASE"/>
    <property type="match status" value="1"/>
</dbReference>
<protein>
    <submittedName>
        <fullName evidence="1">Osmotically inducible protein C</fullName>
    </submittedName>
</protein>
<dbReference type="Gene3D" id="3.30.300.20">
    <property type="match status" value="1"/>
</dbReference>
<dbReference type="SUPFAM" id="SSF82784">
    <property type="entry name" value="OsmC-like"/>
    <property type="match status" value="1"/>
</dbReference>
<evidence type="ECO:0000313" key="1">
    <source>
        <dbReference type="EMBL" id="BDU00482.1"/>
    </source>
</evidence>
<sequence>MSFADTVFRLRSAASRATDRRQRFTVRTEHRSGTPTEMRVRIGRHSLVVDEPVAAGGGDAGPDPIGTALAALGTCQAVTYRFHAARLGIAIDSLSVDVTAQVDLGPVLGLTDPAQPGRIGVRVRIDGPDAPDRYRDLHRLVEASCPVLAMMRGQLAVDSEVEIES</sequence>
<accession>A0ABM8CZQ2</accession>
<gene>
    <name evidence="1" type="ORF">IFM12276_35100</name>
</gene>
<dbReference type="InterPro" id="IPR003718">
    <property type="entry name" value="OsmC/Ohr_fam"/>
</dbReference>
<dbReference type="Pfam" id="PF02566">
    <property type="entry name" value="OsmC"/>
    <property type="match status" value="1"/>
</dbReference>